<accession>A0A3Q2PY62</accession>
<dbReference type="GeneTree" id="ENSGT00530000064449"/>
<dbReference type="PANTHER" id="PTHR10424:SF80">
    <property type="entry name" value="ENVELOPE GLYCOPROTEIN"/>
    <property type="match status" value="1"/>
</dbReference>
<name>A0A3Q2PY62_FUNHE</name>
<dbReference type="Gene3D" id="1.10.287.210">
    <property type="match status" value="1"/>
</dbReference>
<dbReference type="AlphaFoldDB" id="A0A3Q2PY62"/>
<keyword evidence="3" id="KW-1185">Reference proteome</keyword>
<sequence length="548" mass="60378">MERKFGNWSIQRKLILGLWILILMLEMFVLSSVIQGAGTAGPIRHQKRAIQDEEDCLTQHRGIKLHYKLGTRVRFEFDLCSVIHCEKDPSGIPKTPSHCSGVTMPKPCSISPSGFYFVLGVGTVGEGPFGLIKISLHNATISDYNKLTPGHIIGRFTGDMRRNLWVSWMAQTDRQYTVDNCVACAAARPILTTEPAPSFPFEDPRGYTCILELTKGRSAGCKYYHDLFPPINNNTKPGPFTPGNKTKQYVCFNFTGKVTEDSSRVGVIPPEWCIWVIPGDGIGSWVRAGLYYYCGGQQLFVRIPSGSIGVCALLRLVAPLLLMGPGMKQGNLLHRIWCSSEFDLTRNSPTYIDAVGVPRGVAAGFESTFLWITTNKNVDRINCIHYNMLRLSNLTRDAVEGLADQLAPTALMAVQNRMALDMLLAEKGGVCAMFGDMCCTLIPNNTAPDGLVTKALEGLRTLSETMHEQSDIDNPLDKWLTQALSKTNNLIIYMMISLSVFLAIMVTCGCCFVPCIRSLAVRFIVLAESAPSFPLIRAAPGGKLTFLS</sequence>
<dbReference type="InterPro" id="IPR018154">
    <property type="entry name" value="TLV/ENV_coat_polyprotein"/>
</dbReference>
<dbReference type="SUPFAM" id="SSF58069">
    <property type="entry name" value="Virus ectodomain"/>
    <property type="match status" value="1"/>
</dbReference>
<dbReference type="Ensembl" id="ENSFHET00000027224.1">
    <property type="protein sequence ID" value="ENSFHEP00000018287.1"/>
    <property type="gene ID" value="ENSFHEG00000020133.1"/>
</dbReference>
<dbReference type="Proteomes" id="UP000265000">
    <property type="component" value="Unplaced"/>
</dbReference>
<keyword evidence="1" id="KW-0812">Transmembrane</keyword>
<keyword evidence="1" id="KW-1133">Transmembrane helix</keyword>
<organism evidence="2 3">
    <name type="scientific">Fundulus heteroclitus</name>
    <name type="common">Killifish</name>
    <name type="synonym">Mummichog</name>
    <dbReference type="NCBI Taxonomy" id="8078"/>
    <lineage>
        <taxon>Eukaryota</taxon>
        <taxon>Metazoa</taxon>
        <taxon>Chordata</taxon>
        <taxon>Craniata</taxon>
        <taxon>Vertebrata</taxon>
        <taxon>Euteleostomi</taxon>
        <taxon>Actinopterygii</taxon>
        <taxon>Neopterygii</taxon>
        <taxon>Teleostei</taxon>
        <taxon>Neoteleostei</taxon>
        <taxon>Acanthomorphata</taxon>
        <taxon>Ovalentaria</taxon>
        <taxon>Atherinomorphae</taxon>
        <taxon>Cyprinodontiformes</taxon>
        <taxon>Fundulidae</taxon>
        <taxon>Fundulus</taxon>
    </lineage>
</organism>
<proteinExistence type="predicted"/>
<dbReference type="PANTHER" id="PTHR10424">
    <property type="entry name" value="VIRAL ENVELOPE PROTEIN"/>
    <property type="match status" value="1"/>
</dbReference>
<protein>
    <submittedName>
        <fullName evidence="2">Uncharacterized protein</fullName>
    </submittedName>
</protein>
<dbReference type="CDD" id="cd09951">
    <property type="entry name" value="HERV-Rb-like_HR1-HR2"/>
    <property type="match status" value="1"/>
</dbReference>
<dbReference type="Pfam" id="PF00429">
    <property type="entry name" value="TLV_coat"/>
    <property type="match status" value="1"/>
</dbReference>
<keyword evidence="1" id="KW-0472">Membrane</keyword>
<dbReference type="STRING" id="8078.ENSFHEP00000018287"/>
<evidence type="ECO:0000313" key="2">
    <source>
        <dbReference type="Ensembl" id="ENSFHEP00000018287.1"/>
    </source>
</evidence>
<evidence type="ECO:0000256" key="1">
    <source>
        <dbReference type="SAM" id="Phobius"/>
    </source>
</evidence>
<evidence type="ECO:0000313" key="3">
    <source>
        <dbReference type="Proteomes" id="UP000265000"/>
    </source>
</evidence>
<reference evidence="2" key="2">
    <citation type="submission" date="2025-09" db="UniProtKB">
        <authorList>
            <consortium name="Ensembl"/>
        </authorList>
    </citation>
    <scope>IDENTIFICATION</scope>
</reference>
<reference evidence="2" key="1">
    <citation type="submission" date="2025-08" db="UniProtKB">
        <authorList>
            <consortium name="Ensembl"/>
        </authorList>
    </citation>
    <scope>IDENTIFICATION</scope>
</reference>
<feature type="transmembrane region" description="Helical" evidence="1">
    <location>
        <begin position="490"/>
        <end position="513"/>
    </location>
</feature>